<reference evidence="2" key="1">
    <citation type="submission" date="2017-03" db="EMBL/GenBank/DDBJ databases">
        <title>Phytopthora megakarya and P. palmivora, two closely related causual agents of cacao black pod achieved similar genome size and gene model numbers by different mechanisms.</title>
        <authorList>
            <person name="Ali S."/>
            <person name="Shao J."/>
            <person name="Larry D.J."/>
            <person name="Kronmiller B."/>
            <person name="Shen D."/>
            <person name="Strem M.D."/>
            <person name="Melnick R.L."/>
            <person name="Guiltinan M.J."/>
            <person name="Tyler B.M."/>
            <person name="Meinhardt L.W."/>
            <person name="Bailey B.A."/>
        </authorList>
    </citation>
    <scope>NUCLEOTIDE SEQUENCE [LARGE SCALE GENOMIC DNA]</scope>
    <source>
        <strain evidence="2">zdho120</strain>
    </source>
</reference>
<dbReference type="Proteomes" id="UP000198211">
    <property type="component" value="Unassembled WGS sequence"/>
</dbReference>
<gene>
    <name evidence="1" type="ORF">PHMEG_0001651</name>
</gene>
<sequence>MTLEPTKKSPSVVNLMSRADSVDIIMLPHIEWSENCLIVEEHKVTKPRQTSSESMCSQPFSSCLHVPYLPLSFLFSLVLNVELELFFGNDNKDQFGRILGRVIEALSEEEW</sequence>
<dbReference type="AlphaFoldDB" id="A0A225WZX1"/>
<proteinExistence type="predicted"/>
<comment type="caution">
    <text evidence="1">The sequence shown here is derived from an EMBL/GenBank/DDBJ whole genome shotgun (WGS) entry which is preliminary data.</text>
</comment>
<accession>A0A225WZX1</accession>
<name>A0A225WZX1_9STRA</name>
<dbReference type="EMBL" id="NBNE01000062">
    <property type="protein sequence ID" value="OWZ23454.1"/>
    <property type="molecule type" value="Genomic_DNA"/>
</dbReference>
<protein>
    <submittedName>
        <fullName evidence="1">Uncharacterized protein</fullName>
    </submittedName>
</protein>
<evidence type="ECO:0000313" key="1">
    <source>
        <dbReference type="EMBL" id="OWZ23454.1"/>
    </source>
</evidence>
<keyword evidence="2" id="KW-1185">Reference proteome</keyword>
<evidence type="ECO:0000313" key="2">
    <source>
        <dbReference type="Proteomes" id="UP000198211"/>
    </source>
</evidence>
<organism evidence="1 2">
    <name type="scientific">Phytophthora megakarya</name>
    <dbReference type="NCBI Taxonomy" id="4795"/>
    <lineage>
        <taxon>Eukaryota</taxon>
        <taxon>Sar</taxon>
        <taxon>Stramenopiles</taxon>
        <taxon>Oomycota</taxon>
        <taxon>Peronosporomycetes</taxon>
        <taxon>Peronosporales</taxon>
        <taxon>Peronosporaceae</taxon>
        <taxon>Phytophthora</taxon>
    </lineage>
</organism>